<keyword evidence="7" id="KW-0732">Signal</keyword>
<keyword evidence="6" id="KW-0503">Monooxygenase</keyword>
<dbReference type="InterPro" id="IPR002401">
    <property type="entry name" value="Cyt_P450_E_grp-I"/>
</dbReference>
<name>A0A200QH72_MACCD</name>
<evidence type="ECO:0000256" key="5">
    <source>
        <dbReference type="PIRSR" id="PIRSR602401-1"/>
    </source>
</evidence>
<evidence type="ECO:0000256" key="7">
    <source>
        <dbReference type="SAM" id="SignalP"/>
    </source>
</evidence>
<dbReference type="FunFam" id="1.10.630.10:FF:000007">
    <property type="entry name" value="Cytochrome P450 76C4"/>
    <property type="match status" value="1"/>
</dbReference>
<gene>
    <name evidence="8" type="ORF">BVC80_1241g10</name>
</gene>
<reference evidence="8 9" key="1">
    <citation type="journal article" date="2017" name="Mol. Plant">
        <title>The Genome of Medicinal Plant Macleaya cordata Provides New Insights into Benzylisoquinoline Alkaloids Metabolism.</title>
        <authorList>
            <person name="Liu X."/>
            <person name="Liu Y."/>
            <person name="Huang P."/>
            <person name="Ma Y."/>
            <person name="Qing Z."/>
            <person name="Tang Q."/>
            <person name="Cao H."/>
            <person name="Cheng P."/>
            <person name="Zheng Y."/>
            <person name="Yuan Z."/>
            <person name="Zhou Y."/>
            <person name="Liu J."/>
            <person name="Tang Z."/>
            <person name="Zhuo Y."/>
            <person name="Zhang Y."/>
            <person name="Yu L."/>
            <person name="Huang J."/>
            <person name="Yang P."/>
            <person name="Peng Q."/>
            <person name="Zhang J."/>
            <person name="Jiang W."/>
            <person name="Zhang Z."/>
            <person name="Lin K."/>
            <person name="Ro D.K."/>
            <person name="Chen X."/>
            <person name="Xiong X."/>
            <person name="Shang Y."/>
            <person name="Huang S."/>
            <person name="Zeng J."/>
        </authorList>
    </citation>
    <scope>NUCLEOTIDE SEQUENCE [LARGE SCALE GENOMIC DNA]</scope>
    <source>
        <strain evidence="9">cv. BLH2017</strain>
        <tissue evidence="8">Root</tissue>
    </source>
</reference>
<dbReference type="EMBL" id="MVGT01002044">
    <property type="protein sequence ID" value="OVA09858.1"/>
    <property type="molecule type" value="Genomic_DNA"/>
</dbReference>
<dbReference type="PRINTS" id="PR00385">
    <property type="entry name" value="P450"/>
</dbReference>
<dbReference type="Proteomes" id="UP000195402">
    <property type="component" value="Unassembled WGS sequence"/>
</dbReference>
<comment type="similarity">
    <text evidence="1 6">Belongs to the cytochrome P450 family.</text>
</comment>
<feature type="signal peptide" evidence="7">
    <location>
        <begin position="1"/>
        <end position="24"/>
    </location>
</feature>
<feature type="binding site" description="axial binding residue" evidence="5">
    <location>
        <position position="453"/>
    </location>
    <ligand>
        <name>heme</name>
        <dbReference type="ChEBI" id="CHEBI:30413"/>
    </ligand>
    <ligandPart>
        <name>Fe</name>
        <dbReference type="ChEBI" id="CHEBI:18248"/>
    </ligandPart>
</feature>
<dbReference type="GO" id="GO:0016705">
    <property type="term" value="F:oxidoreductase activity, acting on paired donors, with incorporation or reduction of molecular oxygen"/>
    <property type="evidence" value="ECO:0007669"/>
    <property type="project" value="InterPro"/>
</dbReference>
<dbReference type="PANTHER" id="PTHR47950:SF14">
    <property type="entry name" value="CYTOCHROME P450 76A2-LIKE ISOFORM X1"/>
    <property type="match status" value="1"/>
</dbReference>
<evidence type="ECO:0000313" key="9">
    <source>
        <dbReference type="Proteomes" id="UP000195402"/>
    </source>
</evidence>
<dbReference type="PROSITE" id="PS00086">
    <property type="entry name" value="CYTOCHROME_P450"/>
    <property type="match status" value="1"/>
</dbReference>
<dbReference type="InParanoid" id="A0A200QH72"/>
<dbReference type="Pfam" id="PF00067">
    <property type="entry name" value="p450"/>
    <property type="match status" value="1"/>
</dbReference>
<dbReference type="STRING" id="56857.A0A200QH72"/>
<evidence type="ECO:0000256" key="1">
    <source>
        <dbReference type="ARBA" id="ARBA00010617"/>
    </source>
</evidence>
<dbReference type="GO" id="GO:0005506">
    <property type="term" value="F:iron ion binding"/>
    <property type="evidence" value="ECO:0007669"/>
    <property type="project" value="InterPro"/>
</dbReference>
<feature type="chain" id="PRO_5012916522" evidence="7">
    <location>
        <begin position="25"/>
        <end position="512"/>
    </location>
</feature>
<keyword evidence="2 5" id="KW-0479">Metal-binding</keyword>
<keyword evidence="4 5" id="KW-0408">Iron</keyword>
<dbReference type="PRINTS" id="PR00463">
    <property type="entry name" value="EP450I"/>
</dbReference>
<accession>A0A200QH72</accession>
<dbReference type="FunCoup" id="A0A200QH72">
    <property type="interactions" value="235"/>
</dbReference>
<evidence type="ECO:0000313" key="8">
    <source>
        <dbReference type="EMBL" id="OVA09858.1"/>
    </source>
</evidence>
<dbReference type="GO" id="GO:0033075">
    <property type="term" value="P:isoquinoline alkaloid biosynthetic process"/>
    <property type="evidence" value="ECO:0007669"/>
    <property type="project" value="UniProtKB-ARBA"/>
</dbReference>
<evidence type="ECO:0000256" key="4">
    <source>
        <dbReference type="ARBA" id="ARBA00023004"/>
    </source>
</evidence>
<keyword evidence="9" id="KW-1185">Reference proteome</keyword>
<dbReference type="GO" id="GO:0020037">
    <property type="term" value="F:heme binding"/>
    <property type="evidence" value="ECO:0007669"/>
    <property type="project" value="InterPro"/>
</dbReference>
<proteinExistence type="inferred from homology"/>
<dbReference type="AlphaFoldDB" id="A0A200QH72"/>
<dbReference type="InterPro" id="IPR001128">
    <property type="entry name" value="Cyt_P450"/>
</dbReference>
<dbReference type="OrthoDB" id="1055148at2759"/>
<dbReference type="SUPFAM" id="SSF48264">
    <property type="entry name" value="Cytochrome P450"/>
    <property type="match status" value="1"/>
</dbReference>
<organism evidence="8 9">
    <name type="scientific">Macleaya cordata</name>
    <name type="common">Five-seeded plume-poppy</name>
    <name type="synonym">Bocconia cordata</name>
    <dbReference type="NCBI Taxonomy" id="56857"/>
    <lineage>
        <taxon>Eukaryota</taxon>
        <taxon>Viridiplantae</taxon>
        <taxon>Streptophyta</taxon>
        <taxon>Embryophyta</taxon>
        <taxon>Tracheophyta</taxon>
        <taxon>Spermatophyta</taxon>
        <taxon>Magnoliopsida</taxon>
        <taxon>Ranunculales</taxon>
        <taxon>Papaveraceae</taxon>
        <taxon>Papaveroideae</taxon>
        <taxon>Macleaya</taxon>
    </lineage>
</organism>
<protein>
    <submittedName>
        <fullName evidence="8">Cytochrome P450</fullName>
    </submittedName>
</protein>
<dbReference type="OMA" id="DWELVCN"/>
<evidence type="ECO:0000256" key="2">
    <source>
        <dbReference type="ARBA" id="ARBA00022723"/>
    </source>
</evidence>
<dbReference type="GO" id="GO:0004497">
    <property type="term" value="F:monooxygenase activity"/>
    <property type="evidence" value="ECO:0007669"/>
    <property type="project" value="UniProtKB-KW"/>
</dbReference>
<dbReference type="CDD" id="cd11073">
    <property type="entry name" value="CYP76-like"/>
    <property type="match status" value="1"/>
</dbReference>
<sequence length="512" mass="58125">MVWTASSVVATALLFLLLLRHGKAARTTTSLRLPPGPPGWPVIGNILDLGTKPHINLARLKSKYGSLIWLRLGSINTLVISSAESAMEMFKNHDHSFCNRYLNETMRTDEAYTGTMVLGEYGPYWRMLRRLCTTELFSRKRIKDTEPLRRRCVDKLIKWISDEANEETGNSVELARFVFAASFNVIGNLMLSRDLVDPNSTKGNEFFNLNSELTELTAKPNLADLFPSLRWLDPQGLRKQTQEKLRLVLEIVCSFVEERRRCRMDMDVQDDSQQNNKDKDFLDVLMEFEGNGKDEPTKISDKNLNMLILELFMVATETTNSSVEWAMTELLRKPEAMKKIRAEISQIVGHDRKIEESDIEDLPYLGAVIKETLRLHPPVPLLIPRSVVKDTELIGYLIPKGTQVFVNVWGIGRDPASWDDPLSFKPERFLGSNVDYRGQNFEYLPFGAGRRICPGLPLAHQMIHLVVGSLIQSFDWVLESGVTPETMDMGEKMGMALRKASPLKAIPRALDL</sequence>
<dbReference type="Gene3D" id="1.10.630.10">
    <property type="entry name" value="Cytochrome P450"/>
    <property type="match status" value="1"/>
</dbReference>
<evidence type="ECO:0000256" key="6">
    <source>
        <dbReference type="RuleBase" id="RU000461"/>
    </source>
</evidence>
<comment type="caution">
    <text evidence="8">The sequence shown here is derived from an EMBL/GenBank/DDBJ whole genome shotgun (WGS) entry which is preliminary data.</text>
</comment>
<dbReference type="InterPro" id="IPR036396">
    <property type="entry name" value="Cyt_P450_sf"/>
</dbReference>
<evidence type="ECO:0000256" key="3">
    <source>
        <dbReference type="ARBA" id="ARBA00023002"/>
    </source>
</evidence>
<keyword evidence="5 6" id="KW-0349">Heme</keyword>
<dbReference type="PANTHER" id="PTHR47950">
    <property type="entry name" value="CYTOCHROME P450, FAMILY 76, SUBFAMILY C, POLYPEPTIDE 5-RELATED"/>
    <property type="match status" value="1"/>
</dbReference>
<keyword evidence="3 6" id="KW-0560">Oxidoreductase</keyword>
<comment type="cofactor">
    <cofactor evidence="5">
        <name>heme</name>
        <dbReference type="ChEBI" id="CHEBI:30413"/>
    </cofactor>
</comment>
<dbReference type="InterPro" id="IPR017972">
    <property type="entry name" value="Cyt_P450_CS"/>
</dbReference>